<name>A0A085ZDV5_9FLAO</name>
<protein>
    <submittedName>
        <fullName evidence="1">General secretion pathway protein GspG</fullName>
    </submittedName>
</protein>
<dbReference type="EMBL" id="JPRL01000004">
    <property type="protein sequence ID" value="KFF02619.1"/>
    <property type="molecule type" value="Genomic_DNA"/>
</dbReference>
<dbReference type="AlphaFoldDB" id="A0A085ZDV5"/>
<sequence>MKKNLLKKIPSFNLQEMLIVLAIIGILLLIALPNLMPLITKAKSVEAQVQLKAIYNAEKQYYFMYSKYSPNFTEIDFEAPKTTKENGSANYSYEIIQSTNNEFKVKATAITDFNGNGVFNVWEIDQNGVPKQIVND</sequence>
<proteinExistence type="predicted"/>
<organism evidence="1 2">
    <name type="scientific">Flavobacterium reichenbachii</name>
    <dbReference type="NCBI Taxonomy" id="362418"/>
    <lineage>
        <taxon>Bacteria</taxon>
        <taxon>Pseudomonadati</taxon>
        <taxon>Bacteroidota</taxon>
        <taxon>Flavobacteriia</taxon>
        <taxon>Flavobacteriales</taxon>
        <taxon>Flavobacteriaceae</taxon>
        <taxon>Flavobacterium</taxon>
    </lineage>
</organism>
<keyword evidence="2" id="KW-1185">Reference proteome</keyword>
<dbReference type="InterPro" id="IPR012902">
    <property type="entry name" value="N_methyl_site"/>
</dbReference>
<dbReference type="SUPFAM" id="SSF54523">
    <property type="entry name" value="Pili subunits"/>
    <property type="match status" value="1"/>
</dbReference>
<dbReference type="eggNOG" id="COG4968">
    <property type="taxonomic scope" value="Bacteria"/>
</dbReference>
<dbReference type="Gene3D" id="3.30.700.10">
    <property type="entry name" value="Glycoprotein, Type 4 Pilin"/>
    <property type="match status" value="1"/>
</dbReference>
<dbReference type="GO" id="GO:0043683">
    <property type="term" value="P:type IV pilus assembly"/>
    <property type="evidence" value="ECO:0007669"/>
    <property type="project" value="InterPro"/>
</dbReference>
<dbReference type="STRING" id="362418.IW19_23415"/>
<accession>A0A085ZDV5</accession>
<reference evidence="1 2" key="1">
    <citation type="submission" date="2014-07" db="EMBL/GenBank/DDBJ databases">
        <title>Genome of Flavobacterium reichenbachii LMG 25512.</title>
        <authorList>
            <person name="Stropko S.J."/>
            <person name="Pipes S.E."/>
            <person name="Newman J.D."/>
        </authorList>
    </citation>
    <scope>NUCLEOTIDE SEQUENCE [LARGE SCALE GENOMIC DNA]</scope>
    <source>
        <strain evidence="1 2">LMG 25512</strain>
    </source>
</reference>
<gene>
    <name evidence="1" type="ORF">IW19_23415</name>
</gene>
<dbReference type="NCBIfam" id="TIGR02532">
    <property type="entry name" value="IV_pilin_GFxxxE"/>
    <property type="match status" value="1"/>
</dbReference>
<evidence type="ECO:0000313" key="1">
    <source>
        <dbReference type="EMBL" id="KFF02619.1"/>
    </source>
</evidence>
<comment type="caution">
    <text evidence="1">The sequence shown here is derived from an EMBL/GenBank/DDBJ whole genome shotgun (WGS) entry which is preliminary data.</text>
</comment>
<dbReference type="Pfam" id="PF16732">
    <property type="entry name" value="ComP_DUS"/>
    <property type="match status" value="1"/>
</dbReference>
<evidence type="ECO:0000313" key="2">
    <source>
        <dbReference type="Proteomes" id="UP000028715"/>
    </source>
</evidence>
<dbReference type="Proteomes" id="UP000028715">
    <property type="component" value="Unassembled WGS sequence"/>
</dbReference>
<dbReference type="RefSeq" id="WP_035689924.1">
    <property type="nucleotide sequence ID" value="NZ_JPRL01000004.1"/>
</dbReference>
<dbReference type="InterPro" id="IPR045584">
    <property type="entry name" value="Pilin-like"/>
</dbReference>
<dbReference type="InterPro" id="IPR031982">
    <property type="entry name" value="PilE-like"/>
</dbReference>